<evidence type="ECO:0000313" key="1">
    <source>
        <dbReference type="EMBL" id="DAF58637.1"/>
    </source>
</evidence>
<accession>A0A8S5T5L6</accession>
<protein>
    <submittedName>
        <fullName evidence="1">Uncharacterized protein</fullName>
    </submittedName>
</protein>
<name>A0A8S5T5L6_9CAUD</name>
<dbReference type="EMBL" id="BK032758">
    <property type="protein sequence ID" value="DAF58637.1"/>
    <property type="molecule type" value="Genomic_DNA"/>
</dbReference>
<reference evidence="1" key="1">
    <citation type="journal article" date="2021" name="Proc. Natl. Acad. Sci. U.S.A.">
        <title>A Catalog of Tens of Thousands of Viruses from Human Metagenomes Reveals Hidden Associations with Chronic Diseases.</title>
        <authorList>
            <person name="Tisza M.J."/>
            <person name="Buck C.B."/>
        </authorList>
    </citation>
    <scope>NUCLEOTIDE SEQUENCE</scope>
    <source>
        <strain evidence="1">Ct86u1</strain>
    </source>
</reference>
<proteinExistence type="predicted"/>
<sequence length="38" mass="4162">MTSTMSSGCHITTLPSLQFRFVINSSFLITNSNLPEVS</sequence>
<organism evidence="1">
    <name type="scientific">Siphoviridae sp. ct86u1</name>
    <dbReference type="NCBI Taxonomy" id="2827789"/>
    <lineage>
        <taxon>Viruses</taxon>
        <taxon>Duplodnaviria</taxon>
        <taxon>Heunggongvirae</taxon>
        <taxon>Uroviricota</taxon>
        <taxon>Caudoviricetes</taxon>
    </lineage>
</organism>